<dbReference type="PANTHER" id="PTHR43390">
    <property type="entry name" value="SIGNAL PEPTIDASE I"/>
    <property type="match status" value="1"/>
</dbReference>
<dbReference type="InterPro" id="IPR000223">
    <property type="entry name" value="Pept_S26A_signal_pept_1"/>
</dbReference>
<feature type="domain" description="Peptidase S26" evidence="8">
    <location>
        <begin position="6"/>
        <end position="202"/>
    </location>
</feature>
<dbReference type="InterPro" id="IPR019533">
    <property type="entry name" value="Peptidase_S26"/>
</dbReference>
<evidence type="ECO:0000256" key="2">
    <source>
        <dbReference type="ARBA" id="ARBA00009370"/>
    </source>
</evidence>
<reference evidence="9 10" key="1">
    <citation type="submission" date="2019-01" db="EMBL/GenBank/DDBJ databases">
        <title>Lacunisphaera sp. strain TWA-58.</title>
        <authorList>
            <person name="Chen W.-M."/>
        </authorList>
    </citation>
    <scope>NUCLEOTIDE SEQUENCE [LARGE SCALE GENOMIC DNA]</scope>
    <source>
        <strain evidence="9 10">TWA-58</strain>
    </source>
</reference>
<evidence type="ECO:0000259" key="8">
    <source>
        <dbReference type="Pfam" id="PF10502"/>
    </source>
</evidence>
<dbReference type="Proteomes" id="UP000290218">
    <property type="component" value="Unassembled WGS sequence"/>
</dbReference>
<evidence type="ECO:0000256" key="6">
    <source>
        <dbReference type="PIRSR" id="PIRSR600223-1"/>
    </source>
</evidence>
<dbReference type="AlphaFoldDB" id="A0A4Q1CCT1"/>
<protein>
    <recommendedName>
        <fullName evidence="4 7">Signal peptidase I</fullName>
        <ecNumber evidence="3 7">3.4.21.89</ecNumber>
    </recommendedName>
</protein>
<comment type="caution">
    <text evidence="9">The sequence shown here is derived from an EMBL/GenBank/DDBJ whole genome shotgun (WGS) entry which is preliminary data.</text>
</comment>
<evidence type="ECO:0000256" key="5">
    <source>
        <dbReference type="ARBA" id="ARBA00022801"/>
    </source>
</evidence>
<dbReference type="PROSITE" id="PS00760">
    <property type="entry name" value="SPASE_I_2"/>
    <property type="match status" value="1"/>
</dbReference>
<proteinExistence type="inferred from homology"/>
<dbReference type="CDD" id="cd06530">
    <property type="entry name" value="S26_SPase_I"/>
    <property type="match status" value="1"/>
</dbReference>
<keyword evidence="7" id="KW-0645">Protease</keyword>
<dbReference type="InterPro" id="IPR036286">
    <property type="entry name" value="LexA/Signal_pep-like_sf"/>
</dbReference>
<dbReference type="GO" id="GO:0006465">
    <property type="term" value="P:signal peptide processing"/>
    <property type="evidence" value="ECO:0007669"/>
    <property type="project" value="InterPro"/>
</dbReference>
<keyword evidence="5 7" id="KW-0378">Hydrolase</keyword>
<dbReference type="PRINTS" id="PR00727">
    <property type="entry name" value="LEADERPTASE"/>
</dbReference>
<accession>A0A4Q1CCT1</accession>
<dbReference type="GO" id="GO:0016020">
    <property type="term" value="C:membrane"/>
    <property type="evidence" value="ECO:0007669"/>
    <property type="project" value="UniProtKB-SubCell"/>
</dbReference>
<name>A0A4Q1CCT1_9BACT</name>
<evidence type="ECO:0000313" key="10">
    <source>
        <dbReference type="Proteomes" id="UP000290218"/>
    </source>
</evidence>
<evidence type="ECO:0000256" key="1">
    <source>
        <dbReference type="ARBA" id="ARBA00000677"/>
    </source>
</evidence>
<feature type="active site" evidence="6">
    <location>
        <position position="90"/>
    </location>
</feature>
<evidence type="ECO:0000256" key="4">
    <source>
        <dbReference type="ARBA" id="ARBA00019232"/>
    </source>
</evidence>
<dbReference type="InterPro" id="IPR019757">
    <property type="entry name" value="Pept_S26A_signal_pept_1_Lys-AS"/>
</dbReference>
<gene>
    <name evidence="9" type="primary">lepB</name>
    <name evidence="9" type="ORF">ESB00_09775</name>
</gene>
<sequence>MGQQWREWRWYAFFLCFVWMPLRSAVIDYSPVPTGSMNPTILEGDVVWVNKLAYGLRVPLTQLYLSRWSEPQRGDIVVVLSPLDGTRLVKRVIGVPGDTVELRDNRLVLNGRAVDYEPAAENYGERIARRLQPHAFFAEENLAGLAHPVMGLRGAGATARNYATVTVPPGGYFLMGDARDNSRDSREFGFATREAILGKAEGVLVSLDINDSYLPRPGRFFSELR</sequence>
<dbReference type="Gene3D" id="2.10.109.10">
    <property type="entry name" value="Umud Fragment, subunit A"/>
    <property type="match status" value="1"/>
</dbReference>
<feature type="active site" evidence="6">
    <location>
        <position position="36"/>
    </location>
</feature>
<dbReference type="GO" id="GO:0004252">
    <property type="term" value="F:serine-type endopeptidase activity"/>
    <property type="evidence" value="ECO:0007669"/>
    <property type="project" value="InterPro"/>
</dbReference>
<dbReference type="GO" id="GO:0009003">
    <property type="term" value="F:signal peptidase activity"/>
    <property type="evidence" value="ECO:0007669"/>
    <property type="project" value="UniProtKB-EC"/>
</dbReference>
<comment type="similarity">
    <text evidence="2 7">Belongs to the peptidase S26 family.</text>
</comment>
<dbReference type="OrthoDB" id="9802919at2"/>
<comment type="subcellular location">
    <subcellularLocation>
        <location evidence="7">Membrane</location>
        <topology evidence="7">Single-pass type II membrane protein</topology>
    </subcellularLocation>
</comment>
<evidence type="ECO:0000256" key="7">
    <source>
        <dbReference type="RuleBase" id="RU362042"/>
    </source>
</evidence>
<organism evidence="9 10">
    <name type="scientific">Oleiharenicola lentus</name>
    <dbReference type="NCBI Taxonomy" id="2508720"/>
    <lineage>
        <taxon>Bacteria</taxon>
        <taxon>Pseudomonadati</taxon>
        <taxon>Verrucomicrobiota</taxon>
        <taxon>Opitutia</taxon>
        <taxon>Opitutales</taxon>
        <taxon>Opitutaceae</taxon>
        <taxon>Oleiharenicola</taxon>
    </lineage>
</organism>
<dbReference type="Pfam" id="PF10502">
    <property type="entry name" value="Peptidase_S26"/>
    <property type="match status" value="1"/>
</dbReference>
<dbReference type="EC" id="3.4.21.89" evidence="3 7"/>
<evidence type="ECO:0000313" key="9">
    <source>
        <dbReference type="EMBL" id="RXK56967.1"/>
    </source>
</evidence>
<keyword evidence="10" id="KW-1185">Reference proteome</keyword>
<dbReference type="EMBL" id="SDHX01000001">
    <property type="protein sequence ID" value="RXK56967.1"/>
    <property type="molecule type" value="Genomic_DNA"/>
</dbReference>
<evidence type="ECO:0000256" key="3">
    <source>
        <dbReference type="ARBA" id="ARBA00013208"/>
    </source>
</evidence>
<dbReference type="NCBIfam" id="TIGR02227">
    <property type="entry name" value="sigpep_I_bact"/>
    <property type="match status" value="1"/>
</dbReference>
<dbReference type="SUPFAM" id="SSF51306">
    <property type="entry name" value="LexA/Signal peptidase"/>
    <property type="match status" value="1"/>
</dbReference>
<comment type="catalytic activity">
    <reaction evidence="1 7">
        <text>Cleavage of hydrophobic, N-terminal signal or leader sequences from secreted and periplasmic proteins.</text>
        <dbReference type="EC" id="3.4.21.89"/>
    </reaction>
</comment>
<dbReference type="PANTHER" id="PTHR43390:SF1">
    <property type="entry name" value="CHLOROPLAST PROCESSING PEPTIDASE"/>
    <property type="match status" value="1"/>
</dbReference>